<gene>
    <name evidence="1" type="ORF">EWM64_g5025</name>
</gene>
<name>A0A4Y9ZWM7_9AGAM</name>
<sequence length="470" mass="52331">IIYPRPPMETPFHHIMDHGPHAGVEDLPVEILLHIFREVFDDAELDFEGTRTRCLQTQLAISAVCCHWRHVFHALSGFSKDFSDKLTTAVNRLHSQRADPKSDTLLVSIGAHPSLSIIINRYPEISPVSSPPTGPSPLSFDHLNLHNLTHLSFSFCLAKSLPMYSVLHICQTNPCLEVVNLTIYSAIPPCDVEPEPDTALDHLRYLSVVGCDSVISYLLSHLIFPAKPLDAPVLHRFAGHLAARAGPGLTSPYIDCRPEHGEHGPAFDLSVVDDAVGDCLVSTLLCMEAGTYLNLHNLSELYLGPDMDVTWKAEDYSGEVLEDMWRPVLFQLPTLTTLGVSWVIAEGVVDALTCIDPNDQDNPYTQLACPQLCELQMLSESTIPSSGTLNSLLWCVGDREAHGLPLAYLHLRCPESYMKELQQELKATKEVVDITVTVNRDEEPAGYCGEYVKLRLQAWDDHEWVHALRH</sequence>
<evidence type="ECO:0000313" key="2">
    <source>
        <dbReference type="Proteomes" id="UP000298061"/>
    </source>
</evidence>
<dbReference type="AlphaFoldDB" id="A0A4Y9ZWM7"/>
<protein>
    <submittedName>
        <fullName evidence="1">Uncharacterized protein</fullName>
    </submittedName>
</protein>
<comment type="caution">
    <text evidence="1">The sequence shown here is derived from an EMBL/GenBank/DDBJ whole genome shotgun (WGS) entry which is preliminary data.</text>
</comment>
<accession>A0A4Y9ZWM7</accession>
<dbReference type="Proteomes" id="UP000298061">
    <property type="component" value="Unassembled WGS sequence"/>
</dbReference>
<organism evidence="1 2">
    <name type="scientific">Hericium alpestre</name>
    <dbReference type="NCBI Taxonomy" id="135208"/>
    <lineage>
        <taxon>Eukaryota</taxon>
        <taxon>Fungi</taxon>
        <taxon>Dikarya</taxon>
        <taxon>Basidiomycota</taxon>
        <taxon>Agaricomycotina</taxon>
        <taxon>Agaricomycetes</taxon>
        <taxon>Russulales</taxon>
        <taxon>Hericiaceae</taxon>
        <taxon>Hericium</taxon>
    </lineage>
</organism>
<proteinExistence type="predicted"/>
<reference evidence="1 2" key="1">
    <citation type="submission" date="2019-02" db="EMBL/GenBank/DDBJ databases">
        <title>Genome sequencing of the rare red list fungi Hericium alpestre (H. flagellum).</title>
        <authorList>
            <person name="Buettner E."/>
            <person name="Kellner H."/>
        </authorList>
    </citation>
    <scope>NUCLEOTIDE SEQUENCE [LARGE SCALE GENOMIC DNA]</scope>
    <source>
        <strain evidence="1 2">DSM 108284</strain>
    </source>
</reference>
<feature type="non-terminal residue" evidence="1">
    <location>
        <position position="1"/>
    </location>
</feature>
<evidence type="ECO:0000313" key="1">
    <source>
        <dbReference type="EMBL" id="TFY78985.1"/>
    </source>
</evidence>
<keyword evidence="2" id="KW-1185">Reference proteome</keyword>
<dbReference type="EMBL" id="SFCI01000580">
    <property type="protein sequence ID" value="TFY78985.1"/>
    <property type="molecule type" value="Genomic_DNA"/>
</dbReference>